<gene>
    <name evidence="4" type="ORF">FZC83_00470</name>
</gene>
<evidence type="ECO:0000313" key="5">
    <source>
        <dbReference type="Proteomes" id="UP000322997"/>
    </source>
</evidence>
<dbReference type="GO" id="GO:0030288">
    <property type="term" value="C:outer membrane-bounded periplasmic space"/>
    <property type="evidence" value="ECO:0007669"/>
    <property type="project" value="TreeGrafter"/>
</dbReference>
<dbReference type="InterPro" id="IPR003646">
    <property type="entry name" value="SH3-like_bac-type"/>
</dbReference>
<evidence type="ECO:0000259" key="3">
    <source>
        <dbReference type="PROSITE" id="PS51781"/>
    </source>
</evidence>
<evidence type="ECO:0000256" key="2">
    <source>
        <dbReference type="ARBA" id="ARBA00023316"/>
    </source>
</evidence>
<comment type="caution">
    <text evidence="4">The sequence shown here is derived from an EMBL/GenBank/DDBJ whole genome shotgun (WGS) entry which is preliminary data.</text>
</comment>
<keyword evidence="2" id="KW-0961">Cell wall biogenesis/degradation</keyword>
<dbReference type="PANTHER" id="PTHR30404">
    <property type="entry name" value="N-ACETYLMURAMOYL-L-ALANINE AMIDASE"/>
    <property type="match status" value="1"/>
</dbReference>
<dbReference type="EMBL" id="VTEQ01000001">
    <property type="protein sequence ID" value="TYS56083.1"/>
    <property type="molecule type" value="Genomic_DNA"/>
</dbReference>
<evidence type="ECO:0000256" key="1">
    <source>
        <dbReference type="ARBA" id="ARBA00022801"/>
    </source>
</evidence>
<dbReference type="AlphaFoldDB" id="A0A5D4RXI4"/>
<dbReference type="GO" id="GO:0009253">
    <property type="term" value="P:peptidoglycan catabolic process"/>
    <property type="evidence" value="ECO:0007669"/>
    <property type="project" value="InterPro"/>
</dbReference>
<dbReference type="GO" id="GO:0071555">
    <property type="term" value="P:cell wall organization"/>
    <property type="evidence" value="ECO:0007669"/>
    <property type="project" value="UniProtKB-KW"/>
</dbReference>
<dbReference type="PROSITE" id="PS51781">
    <property type="entry name" value="SH3B"/>
    <property type="match status" value="1"/>
</dbReference>
<dbReference type="CDD" id="cd02696">
    <property type="entry name" value="MurNAc-LAA"/>
    <property type="match status" value="1"/>
</dbReference>
<dbReference type="InterPro" id="IPR002508">
    <property type="entry name" value="MurNAc-LAA_cat"/>
</dbReference>
<name>A0A5D4RXI4_9BACI</name>
<dbReference type="Pfam" id="PF01520">
    <property type="entry name" value="Amidase_3"/>
    <property type="match status" value="1"/>
</dbReference>
<evidence type="ECO:0000313" key="4">
    <source>
        <dbReference type="EMBL" id="TYS56083.1"/>
    </source>
</evidence>
<dbReference type="SUPFAM" id="SSF53187">
    <property type="entry name" value="Zn-dependent exopeptidases"/>
    <property type="match status" value="1"/>
</dbReference>
<dbReference type="SMART" id="SM00646">
    <property type="entry name" value="Ami_3"/>
    <property type="match status" value="1"/>
</dbReference>
<accession>A0A5D4RXI4</accession>
<dbReference type="Gene3D" id="3.40.630.40">
    <property type="entry name" value="Zn-dependent exopeptidases"/>
    <property type="match status" value="1"/>
</dbReference>
<dbReference type="PANTHER" id="PTHR30404:SF0">
    <property type="entry name" value="N-ACETYLMURAMOYL-L-ALANINE AMIDASE AMIC"/>
    <property type="match status" value="1"/>
</dbReference>
<organism evidence="4 5">
    <name type="scientific">Rossellomorea marisflavi</name>
    <dbReference type="NCBI Taxonomy" id="189381"/>
    <lineage>
        <taxon>Bacteria</taxon>
        <taxon>Bacillati</taxon>
        <taxon>Bacillota</taxon>
        <taxon>Bacilli</taxon>
        <taxon>Bacillales</taxon>
        <taxon>Bacillaceae</taxon>
        <taxon>Rossellomorea</taxon>
    </lineage>
</organism>
<feature type="domain" description="SH3b" evidence="3">
    <location>
        <begin position="316"/>
        <end position="386"/>
    </location>
</feature>
<sequence length="387" mass="42416">MTMAKASDFLIALDDGHGMETAGKRTPYIESLGRQIRENEFNAAVTNYLKIELERCGFRTVLTAPTDVDTPLKERTDLANSLNADALVSNHFNALKDRFDPGGNDPEGHSIHIYPGDAVGRQFAETVAKYIRQNPRQKFRGIIEQNLHITREFKNAAILIENGFMDNRRESLLMINQTFQQERAREEAQGICEYFGVPYVGGSAPAPAPAPSPTQKPVTGSEIGKRVESIYRGADQLNFYSKPTFNQGFVAGKLAFGFGFPTITAKLNVEGAQMYEVKNSKGNTYYVTASPQFVKVVGAGTSTPQPPSSPSIKAIGEITIIGVANAAIIQDRPDRLASVNLGTINRGQTIRVAGSVKGKNSPTGYWEVIYNGKRAYISGEFGQFRSY</sequence>
<keyword evidence="1" id="KW-0378">Hydrolase</keyword>
<protein>
    <submittedName>
        <fullName evidence="4">N-acetylmuramoyl-L-alanine amidase</fullName>
    </submittedName>
</protein>
<dbReference type="Proteomes" id="UP000322997">
    <property type="component" value="Unassembled WGS sequence"/>
</dbReference>
<dbReference type="GO" id="GO:0008745">
    <property type="term" value="F:N-acetylmuramoyl-L-alanine amidase activity"/>
    <property type="evidence" value="ECO:0007669"/>
    <property type="project" value="InterPro"/>
</dbReference>
<dbReference type="InterPro" id="IPR050695">
    <property type="entry name" value="N-acetylmuramoyl_amidase_3"/>
</dbReference>
<proteinExistence type="predicted"/>
<reference evidence="4 5" key="1">
    <citation type="submission" date="2019-08" db="EMBL/GenBank/DDBJ databases">
        <title>Bacillus genomes from the desert of Cuatro Cienegas, Coahuila.</title>
        <authorList>
            <person name="Olmedo-Alvarez G."/>
        </authorList>
    </citation>
    <scope>NUCLEOTIDE SEQUENCE [LARGE SCALE GENOMIC DNA]</scope>
    <source>
        <strain evidence="4 5">CH108_3D</strain>
    </source>
</reference>